<name>A0A8V8TLB4_HUMAN</name>
<dbReference type="OrthoDB" id="9950633at2759"/>
<accession>A0A8V8TLB4</accession>
<reference evidence="1" key="2">
    <citation type="journal article" date="2004" name="Nature">
        <title>Finishing the euchromatic sequence of the human genome.</title>
        <authorList>
            <consortium name="International Human Genome Sequencing Consortium"/>
        </authorList>
    </citation>
    <scope>NUCLEOTIDE SEQUENCE [LARGE SCALE GENOMIC DNA]</scope>
</reference>
<evidence type="ECO:0000313" key="2">
    <source>
        <dbReference type="Proteomes" id="UP000005640"/>
    </source>
</evidence>
<sequence>MRATGVRLACGTLLPQWSEETAKNKQNGRLLMFDPNEKVMIESNEAMSE</sequence>
<evidence type="ECO:0000313" key="1">
    <source>
        <dbReference type="Ensembl" id="ENSP00000513264.1"/>
    </source>
</evidence>
<protein>
    <submittedName>
        <fullName evidence="1">Glutamate rich 2</fullName>
    </submittedName>
</protein>
<reference evidence="1 2" key="3">
    <citation type="journal article" date="2005" name="Nature">
        <title>Generation and annotation of the DNA sequences of human chromosomes 2 and 4.</title>
        <authorList>
            <person name="Hillier L.W."/>
            <person name="Graves T.A."/>
            <person name="Fulton R.S."/>
            <person name="Fulton L.A."/>
            <person name="Pepin K.H."/>
            <person name="Minx P."/>
            <person name="Wagner-McPherson C."/>
            <person name="Layman D."/>
            <person name="Wylie K."/>
            <person name="Sekhon M."/>
            <person name="Becker M.C."/>
            <person name="Fewell G.A."/>
            <person name="Delehaunty K.D."/>
            <person name="Miner T.L."/>
            <person name="Nash W.E."/>
            <person name="Kremitzki C."/>
            <person name="Oddy L."/>
            <person name="Du H."/>
            <person name="Sun H."/>
            <person name="Bradshaw-Cordum H."/>
            <person name="Ali J."/>
            <person name="Carter J."/>
            <person name="Cordes M."/>
            <person name="Harris A."/>
            <person name="Isak A."/>
            <person name="van Brunt A."/>
            <person name="Nguyen C."/>
            <person name="Du F."/>
            <person name="Courtney L."/>
            <person name="Kalicki J."/>
            <person name="Ozersky P."/>
            <person name="Abbott S."/>
            <person name="Armstrong J."/>
            <person name="Belter E.A."/>
            <person name="Caruso L."/>
            <person name="Cedroni M."/>
            <person name="Cotton M."/>
            <person name="Davidson T."/>
            <person name="Desai A."/>
            <person name="Elliott G."/>
            <person name="Erb T."/>
            <person name="Fronick C."/>
            <person name="Gaige T."/>
            <person name="Haakenson W."/>
            <person name="Haglund K."/>
            <person name="Holmes A."/>
            <person name="Harkins R."/>
            <person name="Kim K."/>
            <person name="Kruchowski S.S."/>
            <person name="Strong C.M."/>
            <person name="Grewal N."/>
            <person name="Goyea E."/>
            <person name="Hou S."/>
            <person name="Levy A."/>
            <person name="Martinka S."/>
            <person name="Mead K."/>
            <person name="McLellan M.D."/>
            <person name="Meyer R."/>
            <person name="Randall-Maher J."/>
            <person name="Tomlinson C."/>
            <person name="Dauphin-Kohlberg S."/>
            <person name="Kozlowicz-Reilly A."/>
            <person name="Shah N."/>
            <person name="Swearengen-Shahid S."/>
            <person name="Snider J."/>
            <person name="Strong J.T."/>
            <person name="Thompson J."/>
            <person name="Yoakum M."/>
            <person name="Leonard S."/>
            <person name="Pearman C."/>
            <person name="Trani L."/>
            <person name="Radionenko M."/>
            <person name="Waligorski J.E."/>
            <person name="Wang C."/>
            <person name="Rock S.M."/>
            <person name="Tin-Wollam A.M."/>
            <person name="Maupin R."/>
            <person name="Latreille P."/>
            <person name="Wendl M.C."/>
            <person name="Yang S.P."/>
            <person name="Pohl C."/>
            <person name="Wallis J.W."/>
            <person name="Spieth J."/>
            <person name="Bieri T.A."/>
            <person name="Berkowicz N."/>
            <person name="Nelson J.O."/>
            <person name="Osborne J."/>
            <person name="Ding L."/>
            <person name="Meyer R."/>
            <person name="Sabo A."/>
            <person name="Shotland Y."/>
            <person name="Sinha P."/>
            <person name="Wohldmann P.E."/>
            <person name="Cook L.L."/>
            <person name="Hickenbotham M.T."/>
            <person name="Eldred J."/>
            <person name="Williams D."/>
            <person name="Jones T.A."/>
            <person name="She X."/>
            <person name="Ciccarelli F.D."/>
            <person name="Izaurralde E."/>
            <person name="Taylor J."/>
            <person name="Schmutz J."/>
            <person name="Myers R.M."/>
            <person name="Cox D.R."/>
            <person name="Huang X."/>
            <person name="McPherson J.D."/>
            <person name="Mardis E.R."/>
            <person name="Clifton S.W."/>
            <person name="Warren W.C."/>
            <person name="Chinwalla A.T."/>
            <person name="Eddy S.R."/>
            <person name="Marra M.A."/>
            <person name="Ovcharenko I."/>
            <person name="Furey T.S."/>
            <person name="Miller W."/>
            <person name="Eichler E.E."/>
            <person name="Bork P."/>
            <person name="Suyama M."/>
            <person name="Torrents D."/>
            <person name="Waterston R.H."/>
            <person name="Wilson R.K."/>
        </authorList>
    </citation>
    <scope>NUCLEOTIDE SEQUENCE [LARGE SCALE GENOMIC DNA]</scope>
</reference>
<dbReference type="Ensembl" id="ENST00000664870.2">
    <property type="protein sequence ID" value="ENSP00000513264.1"/>
    <property type="gene ID" value="ENSG00000204334.8"/>
</dbReference>
<dbReference type="OpenTargets" id="ENSG00000204334"/>
<dbReference type="EMBL" id="AC007405">
    <property type="status" value="NOT_ANNOTATED_CDS"/>
    <property type="molecule type" value="Genomic_DNA"/>
</dbReference>
<dbReference type="Proteomes" id="UP000005640">
    <property type="component" value="Chromosome 2"/>
</dbReference>
<keyword evidence="2" id="KW-1185">Reference proteome</keyword>
<dbReference type="AlphaFoldDB" id="A0A8V8TLB4"/>
<organism evidence="1 2">
    <name type="scientific">Homo sapiens</name>
    <name type="common">Human</name>
    <dbReference type="NCBI Taxonomy" id="9606"/>
    <lineage>
        <taxon>Eukaryota</taxon>
        <taxon>Metazoa</taxon>
        <taxon>Chordata</taxon>
        <taxon>Craniata</taxon>
        <taxon>Vertebrata</taxon>
        <taxon>Euteleostomi</taxon>
        <taxon>Mammalia</taxon>
        <taxon>Eutheria</taxon>
        <taxon>Euarchontoglires</taxon>
        <taxon>Primates</taxon>
        <taxon>Haplorrhini</taxon>
        <taxon>Catarrhini</taxon>
        <taxon>Hominidae</taxon>
        <taxon>Homo</taxon>
    </lineage>
</organism>
<reference evidence="1" key="4">
    <citation type="submission" date="2025-05" db="UniProtKB">
        <authorList>
            <consortium name="Ensembl"/>
        </authorList>
    </citation>
    <scope>IDENTIFICATION</scope>
</reference>
<dbReference type="GeneTree" id="ENSGT00390000017846"/>
<dbReference type="HGNC" id="HGNC:44395">
    <property type="gene designation" value="ERICH2"/>
</dbReference>
<reference evidence="1" key="1">
    <citation type="journal article" date="2001" name="Nature">
        <title>Initial sequencing and analysis of the human genome.</title>
        <authorList>
            <consortium name="International Human Genome Sequencing Consortium"/>
            <person name="Lander E.S."/>
            <person name="Linton L.M."/>
            <person name="Birren B."/>
            <person name="Nusbaum C."/>
            <person name="Zody M.C."/>
            <person name="Baldwin J."/>
            <person name="Devon K."/>
            <person name="Dewar K."/>
            <person name="Doyle M."/>
            <person name="FitzHugh W."/>
            <person name="Funke R."/>
            <person name="Gage D."/>
            <person name="Harris K."/>
            <person name="Heaford A."/>
            <person name="Howland J."/>
            <person name="Kann L."/>
            <person name="Lehoczky J."/>
            <person name="LeVine R."/>
            <person name="McEwan P."/>
            <person name="McKernan K."/>
            <person name="Meldrim J."/>
            <person name="Mesirov J.P."/>
            <person name="Miranda C."/>
            <person name="Morris W."/>
            <person name="Naylor J."/>
            <person name="Raymond C."/>
            <person name="Rosetti M."/>
            <person name="Santos R."/>
            <person name="Sheridan A."/>
            <person name="Sougnez C."/>
            <person name="Stange-Thomann N."/>
            <person name="Stojanovic N."/>
            <person name="Subramanian A."/>
            <person name="Wyman D."/>
            <person name="Rogers J."/>
            <person name="Sulston J."/>
            <person name="Ainscough R."/>
            <person name="Beck S."/>
            <person name="Bentley D."/>
            <person name="Burton J."/>
            <person name="Clee C."/>
            <person name="Carter N."/>
            <person name="Coulson A."/>
            <person name="Deadman R."/>
            <person name="Deloukas P."/>
            <person name="Dunham A."/>
            <person name="Dunham I."/>
            <person name="Durbin R."/>
            <person name="French L."/>
            <person name="Grafham D."/>
            <person name="Gregory S."/>
            <person name="Hubbard T."/>
            <person name="Humphray S."/>
            <person name="Hunt A."/>
            <person name="Jones M."/>
            <person name="Lloyd C."/>
            <person name="McMurray A."/>
            <person name="Matthews L."/>
            <person name="Mercer S."/>
            <person name="Milne S."/>
            <person name="Mullikin J.C."/>
            <person name="Mungall A."/>
            <person name="Plumb R."/>
            <person name="Ross M."/>
            <person name="Shownkeen R."/>
            <person name="Sims S."/>
            <person name="Waterston R.H."/>
            <person name="Wilson R.K."/>
            <person name="Hillier L.W."/>
            <person name="McPherson J.D."/>
            <person name="Marra M.A."/>
            <person name="Mardis E.R."/>
            <person name="Fulton L.A."/>
            <person name="Chinwalla A.T."/>
            <person name="Pepin K.H."/>
            <person name="Gish W.R."/>
            <person name="Chissoe S.L."/>
            <person name="Wendl M.C."/>
            <person name="Delehaunty K.D."/>
            <person name="Miner T.L."/>
            <person name="Delehaunty A."/>
            <person name="Kramer J.B."/>
            <person name="Cook L.L."/>
            <person name="Fulton R.S."/>
            <person name="Johnson D.L."/>
            <person name="Minx P.J."/>
            <person name="Clifton S.W."/>
            <person name="Hawkins T."/>
            <person name="Branscomb E."/>
            <person name="Predki P."/>
            <person name="Richardson P."/>
            <person name="Wenning S."/>
            <person name="Slezak T."/>
            <person name="Doggett N."/>
            <person name="Cheng J.F."/>
            <person name="Olsen A."/>
            <person name="Lucas S."/>
            <person name="Elkin C."/>
            <person name="Uberbacher E."/>
            <person name="Frazier M."/>
            <person name="Gibbs R.A."/>
            <person name="Muzny D.M."/>
            <person name="Scherer S.E."/>
            <person name="Bouck J.B."/>
            <person name="Sodergren E.J."/>
            <person name="Worley K.C."/>
            <person name="Rives C.M."/>
            <person name="Gorrell J.H."/>
            <person name="Metzker M.L."/>
            <person name="Naylor S.L."/>
            <person name="Kucherlapati R.S."/>
            <person name="Nelson D.L."/>
            <person name="Weinstock G.M."/>
            <person name="Sakaki Y."/>
            <person name="Fujiyama A."/>
            <person name="Hattori M."/>
            <person name="Yada T."/>
            <person name="Toyoda A."/>
            <person name="Itoh T."/>
            <person name="Kawagoe C."/>
            <person name="Watanabe H."/>
            <person name="Totoki Y."/>
            <person name="Taylor T."/>
            <person name="Weissenbach J."/>
            <person name="Heilig R."/>
            <person name="Saurin W."/>
            <person name="Artiguenave F."/>
            <person name="Brottier P."/>
            <person name="Bruls T."/>
            <person name="Pelletier E."/>
            <person name="Robert C."/>
            <person name="Wincker P."/>
            <person name="Smith D.R."/>
            <person name="Doucette-Stamm L."/>
            <person name="Rubenfield M."/>
            <person name="Weinstock K."/>
            <person name="Lee H.M."/>
            <person name="Dubois J."/>
            <person name="Rosenthal A."/>
            <person name="Platzer M."/>
            <person name="Nyakatura G."/>
            <person name="Taudien S."/>
            <person name="Rump A."/>
            <person name="Yang H."/>
            <person name="Yu J."/>
            <person name="Wang J."/>
            <person name="Huang G."/>
            <person name="Gu J."/>
            <person name="Hood L."/>
            <person name="Rowen L."/>
            <person name="Madan A."/>
            <person name="Qin S."/>
            <person name="Davis R.W."/>
            <person name="Federspiel N.A."/>
            <person name="Abola A.P."/>
            <person name="Proctor M.J."/>
            <person name="Myers R.M."/>
            <person name="Schmutz J."/>
            <person name="Dickson M."/>
            <person name="Grimwood J."/>
            <person name="Cox D.R."/>
            <person name="Olson M.V."/>
            <person name="Kaul R."/>
            <person name="Raymond C."/>
            <person name="Shimizu N."/>
            <person name="Kawasaki K."/>
            <person name="Minoshima S."/>
            <person name="Evans G.A."/>
            <person name="Athanasiou M."/>
            <person name="Schultz R."/>
            <person name="Roe B.A."/>
            <person name="Chen F."/>
            <person name="Pan H."/>
            <person name="Ramser J."/>
            <person name="Lehrach H."/>
            <person name="Reinhardt R."/>
            <person name="McCombie W.R."/>
            <person name="de la Bastide M."/>
            <person name="Dedhia N."/>
            <person name="Blocker H."/>
            <person name="Hornischer K."/>
            <person name="Nordsiek G."/>
            <person name="Agarwala R."/>
            <person name="Aravind L."/>
            <person name="Bailey J.A."/>
            <person name="Bateman A."/>
            <person name="Batzoglou S."/>
            <person name="Birney E."/>
            <person name="Bork P."/>
            <person name="Brown D.G."/>
            <person name="Burge C.B."/>
            <person name="Cerutti L."/>
            <person name="Chen H.C."/>
            <person name="Church D."/>
            <person name="Clamp M."/>
            <person name="Copley R.R."/>
            <person name="Doerks T."/>
            <person name="Eddy S.R."/>
            <person name="Eichler E.E."/>
            <person name="Furey T.S."/>
            <person name="Galagan J."/>
            <person name="Gilbert J.G."/>
            <person name="Harmon C."/>
            <person name="Hayashizaki Y."/>
            <person name="Haussler D."/>
            <person name="Hermjakob H."/>
            <person name="Hokamp K."/>
            <person name="Jang W."/>
            <person name="Johnson L.S."/>
            <person name="Jones T.A."/>
            <person name="Kasif S."/>
            <person name="Kaspryzk A."/>
            <person name="Kennedy S."/>
            <person name="Kent W.J."/>
            <person name="Kitts P."/>
            <person name="Koonin E.V."/>
            <person name="Korf I."/>
            <person name="Kulp D."/>
            <person name="Lancet D."/>
            <person name="Lowe T.M."/>
            <person name="McLysaght A."/>
            <person name="Mikkelsen T."/>
            <person name="Moran J.V."/>
            <person name="Mulder N."/>
            <person name="Pollara V.J."/>
            <person name="Ponting C.P."/>
            <person name="Schuler G."/>
            <person name="Schultz J."/>
            <person name="Slater G."/>
            <person name="Smit A.F."/>
            <person name="Stupka E."/>
            <person name="Szustakowski J."/>
            <person name="Thierry-Mieg D."/>
            <person name="Thierry-Mieg J."/>
            <person name="Wagner L."/>
            <person name="Wallis J."/>
            <person name="Wheeler R."/>
            <person name="Williams A."/>
            <person name="Wolf Y.I."/>
            <person name="Wolfe K.H."/>
            <person name="Yang S.P."/>
            <person name="Yeh R.F."/>
            <person name="Collins F."/>
            <person name="Guyer M.S."/>
            <person name="Peterson J."/>
            <person name="Felsenfeld A."/>
            <person name="Wetterstrand K.A."/>
            <person name="Patrinos A."/>
            <person name="Morgan M.J."/>
            <person name="de Jong P."/>
            <person name="Catanese J.J."/>
            <person name="Osoegawa K."/>
            <person name="Shizuya H."/>
            <person name="Choi S."/>
            <person name="Chen Y.J."/>
        </authorList>
    </citation>
    <scope>NUCLEOTIDE SEQUENCE [LARGE SCALE GENOMIC DNA]</scope>
</reference>
<gene>
    <name evidence="1" type="primary">ERICH2</name>
</gene>
<proteinExistence type="predicted"/>
<dbReference type="Ensembl" id="ENST00000689478.1">
    <property type="protein sequence ID" value="ENSP00000513267.1"/>
    <property type="gene ID" value="ENSG00000204334.8"/>
</dbReference>